<evidence type="ECO:0000313" key="1">
    <source>
        <dbReference type="EMBL" id="KAL0420940.1"/>
    </source>
</evidence>
<reference evidence="1" key="2">
    <citation type="journal article" date="2024" name="Plant">
        <title>Genomic evolution and insights into agronomic trait innovations of Sesamum species.</title>
        <authorList>
            <person name="Miao H."/>
            <person name="Wang L."/>
            <person name="Qu L."/>
            <person name="Liu H."/>
            <person name="Sun Y."/>
            <person name="Le M."/>
            <person name="Wang Q."/>
            <person name="Wei S."/>
            <person name="Zheng Y."/>
            <person name="Lin W."/>
            <person name="Duan Y."/>
            <person name="Cao H."/>
            <person name="Xiong S."/>
            <person name="Wang X."/>
            <person name="Wei L."/>
            <person name="Li C."/>
            <person name="Ma Q."/>
            <person name="Ju M."/>
            <person name="Zhao R."/>
            <person name="Li G."/>
            <person name="Mu C."/>
            <person name="Tian Q."/>
            <person name="Mei H."/>
            <person name="Zhang T."/>
            <person name="Gao T."/>
            <person name="Zhang H."/>
        </authorList>
    </citation>
    <scope>NUCLEOTIDE SEQUENCE</scope>
    <source>
        <strain evidence="1">KEN1</strain>
    </source>
</reference>
<dbReference type="AlphaFoldDB" id="A0AAW2UU63"/>
<protein>
    <submittedName>
        <fullName evidence="1">Uncharacterized protein</fullName>
    </submittedName>
</protein>
<name>A0AAW2UU63_9LAMI</name>
<organism evidence="1">
    <name type="scientific">Sesamum latifolium</name>
    <dbReference type="NCBI Taxonomy" id="2727402"/>
    <lineage>
        <taxon>Eukaryota</taxon>
        <taxon>Viridiplantae</taxon>
        <taxon>Streptophyta</taxon>
        <taxon>Embryophyta</taxon>
        <taxon>Tracheophyta</taxon>
        <taxon>Spermatophyta</taxon>
        <taxon>Magnoliopsida</taxon>
        <taxon>eudicotyledons</taxon>
        <taxon>Gunneridae</taxon>
        <taxon>Pentapetalae</taxon>
        <taxon>asterids</taxon>
        <taxon>lamiids</taxon>
        <taxon>Lamiales</taxon>
        <taxon>Pedaliaceae</taxon>
        <taxon>Sesamum</taxon>
    </lineage>
</organism>
<sequence>MLQQRAKIQWLKGGDQCSKIFFCKVAARRASLKVFHITNGQGTRLANEHDVVAEFISFFEKLLGGQRQHRFLDVTFLRPWARHVLTAEEAALLVDRSDVVRLRWQFLLLRRTRPLVLTGSQQGSIRQHDR</sequence>
<gene>
    <name evidence="1" type="ORF">Slati_3116900</name>
</gene>
<dbReference type="EMBL" id="JACGWN010000011">
    <property type="protein sequence ID" value="KAL0420940.1"/>
    <property type="molecule type" value="Genomic_DNA"/>
</dbReference>
<comment type="caution">
    <text evidence="1">The sequence shown here is derived from an EMBL/GenBank/DDBJ whole genome shotgun (WGS) entry which is preliminary data.</text>
</comment>
<proteinExistence type="predicted"/>
<reference evidence="1" key="1">
    <citation type="submission" date="2020-06" db="EMBL/GenBank/DDBJ databases">
        <authorList>
            <person name="Li T."/>
            <person name="Hu X."/>
            <person name="Zhang T."/>
            <person name="Song X."/>
            <person name="Zhang H."/>
            <person name="Dai N."/>
            <person name="Sheng W."/>
            <person name="Hou X."/>
            <person name="Wei L."/>
        </authorList>
    </citation>
    <scope>NUCLEOTIDE SEQUENCE</scope>
    <source>
        <strain evidence="1">KEN1</strain>
        <tissue evidence="1">Leaf</tissue>
    </source>
</reference>
<accession>A0AAW2UU63</accession>